<dbReference type="PANTHER" id="PTHR33223">
    <property type="entry name" value="CCHC-TYPE DOMAIN-CONTAINING PROTEIN"/>
    <property type="match status" value="1"/>
</dbReference>
<proteinExistence type="predicted"/>
<dbReference type="AlphaFoldDB" id="A0AAD8U418"/>
<organism evidence="3 4">
    <name type="scientific">Lolium multiflorum</name>
    <name type="common">Italian ryegrass</name>
    <name type="synonym">Lolium perenne subsp. multiflorum</name>
    <dbReference type="NCBI Taxonomy" id="4521"/>
    <lineage>
        <taxon>Eukaryota</taxon>
        <taxon>Viridiplantae</taxon>
        <taxon>Streptophyta</taxon>
        <taxon>Embryophyta</taxon>
        <taxon>Tracheophyta</taxon>
        <taxon>Spermatophyta</taxon>
        <taxon>Magnoliopsida</taxon>
        <taxon>Liliopsida</taxon>
        <taxon>Poales</taxon>
        <taxon>Poaceae</taxon>
        <taxon>BOP clade</taxon>
        <taxon>Pooideae</taxon>
        <taxon>Poodae</taxon>
        <taxon>Poeae</taxon>
        <taxon>Poeae Chloroplast Group 2 (Poeae type)</taxon>
        <taxon>Loliodinae</taxon>
        <taxon>Loliinae</taxon>
        <taxon>Lolium</taxon>
    </lineage>
</organism>
<dbReference type="PANTHER" id="PTHR33223:SF10">
    <property type="entry name" value="AMINOTRANSFERASE-LIKE PLANT MOBILE DOMAIN-CONTAINING PROTEIN"/>
    <property type="match status" value="1"/>
</dbReference>
<protein>
    <recommendedName>
        <fullName evidence="2">Retrotransposon gag domain-containing protein</fullName>
    </recommendedName>
</protein>
<feature type="region of interest" description="Disordered" evidence="1">
    <location>
        <begin position="105"/>
        <end position="134"/>
    </location>
</feature>
<comment type="caution">
    <text evidence="3">The sequence shown here is derived from an EMBL/GenBank/DDBJ whole genome shotgun (WGS) entry which is preliminary data.</text>
</comment>
<dbReference type="Proteomes" id="UP001231189">
    <property type="component" value="Unassembled WGS sequence"/>
</dbReference>
<dbReference type="InterPro" id="IPR005162">
    <property type="entry name" value="Retrotrans_gag_dom"/>
</dbReference>
<evidence type="ECO:0000259" key="2">
    <source>
        <dbReference type="Pfam" id="PF03732"/>
    </source>
</evidence>
<dbReference type="InterPro" id="IPR021109">
    <property type="entry name" value="Peptidase_aspartic_dom_sf"/>
</dbReference>
<feature type="compositionally biased region" description="Basic residues" evidence="1">
    <location>
        <begin position="526"/>
        <end position="540"/>
    </location>
</feature>
<evidence type="ECO:0000313" key="3">
    <source>
        <dbReference type="EMBL" id="KAK1697359.1"/>
    </source>
</evidence>
<name>A0AAD8U418_LOLMU</name>
<feature type="domain" description="Retrotransposon gag" evidence="2">
    <location>
        <begin position="320"/>
        <end position="408"/>
    </location>
</feature>
<evidence type="ECO:0000256" key="1">
    <source>
        <dbReference type="SAM" id="MobiDB-lite"/>
    </source>
</evidence>
<feature type="compositionally biased region" description="Acidic residues" evidence="1">
    <location>
        <begin position="547"/>
        <end position="559"/>
    </location>
</feature>
<feature type="compositionally biased region" description="Gly residues" evidence="1">
    <location>
        <begin position="221"/>
        <end position="230"/>
    </location>
</feature>
<sequence>MKKAAELLKKKDEEIDINYVRKLVASAMQQQSKADTSRRLESNPDHCISTAQKDAIASQHRDGESRTGSTERRRKVREHPNPIPLRVLRYPLDVAVLPETPGPMGQVESTSATTCHRLGTGAGSARRSHAGAGTKTVSLSLVGTKTASQSLAEAKDARLNPRSRNEERAEPRRSRNDGGDHHQEEGSHRSRSQPREQRRESEGGRTSYRPPRRSPSPPPSGGGGGGGGGGRRSRSRSKSPGGGPRDARERLNEYRSDYIGPKCFGQMIREEPKPRSLNLKLPGNLKHYDGSERPDTWIEDYYNAVTFAGGTPNIACRMLQLYLIGPARVWLSDLEENTIFCWFDLKKAFENHFRGTYKRPATTSDLQACIQKKGETSRSFLTRWLATRNECENVDNRTAMHAFIGGLQRGGLLRHKLTCLVNANKLTLDEMINIASDHTAADDDAGGDLAATAIPLHQQKKNRDNGVSNSNKWKNPPEDQKGGGSDMVAMTFQRGGSGGGRGRGRGGGAGRGQQCADENDPEAGYKRARKHRPRGKGGKGKNKDKEEDSSEAMDEDDASPEPKEGTAANKSNPFGKKSVGTYHTFLGTPTVRAKKSALRLLNATVPAVPQYVKWSEKACTFDRSDHPAVIPKECYALVVSPRIDGYDFSKCLMDGGASLNIMYLETLEKMNLTKEQLKHSTTEFHGVVPGKKANSLGSIKLPVAFGDVNNYREEMITFEVVPFKSSYHVIFGRPTYHKFHARACYIYNKLKIPGPNGMITVSGDYKKARDCEEGEAAFAESVISGEELQGYRAAVDPTEMQTTKKQISEQKTSFKAAIETKKHDLVEGDNSKQVSVGANMDPK</sequence>
<feature type="region of interest" description="Disordered" evidence="1">
    <location>
        <begin position="28"/>
        <end position="82"/>
    </location>
</feature>
<evidence type="ECO:0000313" key="4">
    <source>
        <dbReference type="Proteomes" id="UP001231189"/>
    </source>
</evidence>
<accession>A0AAD8U418</accession>
<dbReference type="CDD" id="cd00303">
    <property type="entry name" value="retropepsin_like"/>
    <property type="match status" value="1"/>
</dbReference>
<feature type="compositionally biased region" description="Basic and acidic residues" evidence="1">
    <location>
        <begin position="245"/>
        <end position="254"/>
    </location>
</feature>
<keyword evidence="4" id="KW-1185">Reference proteome</keyword>
<gene>
    <name evidence="3" type="ORF">QYE76_014056</name>
</gene>
<dbReference type="Gene3D" id="2.40.70.10">
    <property type="entry name" value="Acid Proteases"/>
    <property type="match status" value="1"/>
</dbReference>
<feature type="compositionally biased region" description="Basic and acidic residues" evidence="1">
    <location>
        <begin position="59"/>
        <end position="71"/>
    </location>
</feature>
<reference evidence="3" key="1">
    <citation type="submission" date="2023-07" db="EMBL/GenBank/DDBJ databases">
        <title>A chromosome-level genome assembly of Lolium multiflorum.</title>
        <authorList>
            <person name="Chen Y."/>
            <person name="Copetti D."/>
            <person name="Kolliker R."/>
            <person name="Studer B."/>
        </authorList>
    </citation>
    <scope>NUCLEOTIDE SEQUENCE</scope>
    <source>
        <strain evidence="3">02402/16</strain>
        <tissue evidence="3">Leaf</tissue>
    </source>
</reference>
<dbReference type="Pfam" id="PF03732">
    <property type="entry name" value="Retrotrans_gag"/>
    <property type="match status" value="1"/>
</dbReference>
<feature type="region of interest" description="Disordered" evidence="1">
    <location>
        <begin position="454"/>
        <end position="580"/>
    </location>
</feature>
<feature type="region of interest" description="Disordered" evidence="1">
    <location>
        <begin position="148"/>
        <end position="254"/>
    </location>
</feature>
<feature type="compositionally biased region" description="Basic and acidic residues" evidence="1">
    <location>
        <begin position="153"/>
        <end position="203"/>
    </location>
</feature>
<feature type="compositionally biased region" description="Gly residues" evidence="1">
    <location>
        <begin position="495"/>
        <end position="511"/>
    </location>
</feature>
<dbReference type="EMBL" id="JAUUTY010000001">
    <property type="protein sequence ID" value="KAK1697359.1"/>
    <property type="molecule type" value="Genomic_DNA"/>
</dbReference>
<feature type="compositionally biased region" description="Basic and acidic residues" evidence="1">
    <location>
        <begin position="35"/>
        <end position="44"/>
    </location>
</feature>